<dbReference type="EMBL" id="AZFF01000001">
    <property type="protein sequence ID" value="KRL57283.1"/>
    <property type="molecule type" value="Genomic_DNA"/>
</dbReference>
<reference evidence="1 2" key="1">
    <citation type="journal article" date="2015" name="Genome Announc.">
        <title>Expanding the biotechnology potential of lactobacilli through comparative genomics of 213 strains and associated genera.</title>
        <authorList>
            <person name="Sun Z."/>
            <person name="Harris H.M."/>
            <person name="McCann A."/>
            <person name="Guo C."/>
            <person name="Argimon S."/>
            <person name="Zhang W."/>
            <person name="Yang X."/>
            <person name="Jeffery I.B."/>
            <person name="Cooney J.C."/>
            <person name="Kagawa T.F."/>
            <person name="Liu W."/>
            <person name="Song Y."/>
            <person name="Salvetti E."/>
            <person name="Wrobel A."/>
            <person name="Rasinkangas P."/>
            <person name="Parkhill J."/>
            <person name="Rea M.C."/>
            <person name="O'Sullivan O."/>
            <person name="Ritari J."/>
            <person name="Douillard F.P."/>
            <person name="Paul Ross R."/>
            <person name="Yang R."/>
            <person name="Briner A.E."/>
            <person name="Felis G.E."/>
            <person name="de Vos W.M."/>
            <person name="Barrangou R."/>
            <person name="Klaenhammer T.R."/>
            <person name="Caufield P.W."/>
            <person name="Cui Y."/>
            <person name="Zhang H."/>
            <person name="O'Toole P.W."/>
        </authorList>
    </citation>
    <scope>NUCLEOTIDE SEQUENCE [LARGE SCALE GENOMIC DNA]</scope>
    <source>
        <strain evidence="1 2">DSM 15814</strain>
    </source>
</reference>
<dbReference type="OrthoDB" id="9781413at2"/>
<evidence type="ECO:0000313" key="2">
    <source>
        <dbReference type="Proteomes" id="UP000051999"/>
    </source>
</evidence>
<dbReference type="STRING" id="1114972.FD35_GL000293"/>
<dbReference type="SUPFAM" id="SSF56784">
    <property type="entry name" value="HAD-like"/>
    <property type="match status" value="1"/>
</dbReference>
<dbReference type="Gene3D" id="3.30.1240.10">
    <property type="match status" value="1"/>
</dbReference>
<dbReference type="CDD" id="cd07516">
    <property type="entry name" value="HAD_Pase"/>
    <property type="match status" value="1"/>
</dbReference>
<dbReference type="SFLD" id="SFLDS00003">
    <property type="entry name" value="Haloacid_Dehalogenase"/>
    <property type="match status" value="1"/>
</dbReference>
<dbReference type="InterPro" id="IPR000150">
    <property type="entry name" value="Cof"/>
</dbReference>
<name>A0A0R1RVP1_9LACO</name>
<dbReference type="Pfam" id="PF08282">
    <property type="entry name" value="Hydrolase_3"/>
    <property type="match status" value="1"/>
</dbReference>
<comment type="caution">
    <text evidence="1">The sequence shown here is derived from an EMBL/GenBank/DDBJ whole genome shotgun (WGS) entry which is preliminary data.</text>
</comment>
<dbReference type="RefSeq" id="WP_017261816.1">
    <property type="nucleotide sequence ID" value="NZ_AUAW01000001.1"/>
</dbReference>
<dbReference type="PATRIC" id="fig|1114972.6.peg.293"/>
<dbReference type="PANTHER" id="PTHR10000">
    <property type="entry name" value="PHOSPHOSERINE PHOSPHATASE"/>
    <property type="match status" value="1"/>
</dbReference>
<dbReference type="NCBIfam" id="TIGR01484">
    <property type="entry name" value="HAD-SF-IIB"/>
    <property type="match status" value="1"/>
</dbReference>
<dbReference type="SFLD" id="SFLDG01140">
    <property type="entry name" value="C2.B:_Phosphomannomutase_and_P"/>
    <property type="match status" value="1"/>
</dbReference>
<dbReference type="GO" id="GO:0016791">
    <property type="term" value="F:phosphatase activity"/>
    <property type="evidence" value="ECO:0007669"/>
    <property type="project" value="TreeGrafter"/>
</dbReference>
<sequence>MNRKLIAIDLDGTTLNNQSAISPFTKQVLQTAVASGHIVSIVTGRPYRISRQYYDELGLHSAMINFNGSLGHLPHHQWQHEYQYTIDRDIALDLLAHQSSLGIETIAAENKTNVWANHASDGTIDFFPTILQPQQILNARNLTADPTALTLYFNEQHRDQLIHDITARYGDHIDMNVWGGRWPVLEVAHKGVEKATGLEFLAQTYHIDRNDIIAFGDEGNDHAMISYAGWGVAMANGIDDLKAIAQDVTPLDNNHDGLAHYLLDFLNLPVALAKAE</sequence>
<organism evidence="1 2">
    <name type="scientific">Furfurilactobacillus rossiae DSM 15814</name>
    <dbReference type="NCBI Taxonomy" id="1114972"/>
    <lineage>
        <taxon>Bacteria</taxon>
        <taxon>Bacillati</taxon>
        <taxon>Bacillota</taxon>
        <taxon>Bacilli</taxon>
        <taxon>Lactobacillales</taxon>
        <taxon>Lactobacillaceae</taxon>
        <taxon>Furfurilactobacillus</taxon>
    </lineage>
</organism>
<dbReference type="GO" id="GO:0000287">
    <property type="term" value="F:magnesium ion binding"/>
    <property type="evidence" value="ECO:0007669"/>
    <property type="project" value="TreeGrafter"/>
</dbReference>
<dbReference type="PANTHER" id="PTHR10000:SF23">
    <property type="entry name" value="5-AMINO-6-(5-PHOSPHO-D-RIBITYLAMINO)URACIL PHOSPHATASE YITU"/>
    <property type="match status" value="1"/>
</dbReference>
<keyword evidence="1" id="KW-0378">Hydrolase</keyword>
<evidence type="ECO:0000313" key="1">
    <source>
        <dbReference type="EMBL" id="KRL57283.1"/>
    </source>
</evidence>
<dbReference type="AlphaFoldDB" id="A0A0R1RVP1"/>
<dbReference type="Proteomes" id="UP000051999">
    <property type="component" value="Unassembled WGS sequence"/>
</dbReference>
<accession>A0A0R1RVP1</accession>
<protein>
    <submittedName>
        <fullName evidence="1">Cof-like hydrolase</fullName>
    </submittedName>
</protein>
<dbReference type="GO" id="GO:0005829">
    <property type="term" value="C:cytosol"/>
    <property type="evidence" value="ECO:0007669"/>
    <property type="project" value="TreeGrafter"/>
</dbReference>
<keyword evidence="2" id="KW-1185">Reference proteome</keyword>
<gene>
    <name evidence="1" type="ORF">FD35_GL000293</name>
</gene>
<proteinExistence type="predicted"/>
<dbReference type="InterPro" id="IPR036412">
    <property type="entry name" value="HAD-like_sf"/>
</dbReference>
<dbReference type="InterPro" id="IPR006379">
    <property type="entry name" value="HAD-SF_hydro_IIB"/>
</dbReference>
<dbReference type="eggNOG" id="COG0561">
    <property type="taxonomic scope" value="Bacteria"/>
</dbReference>
<dbReference type="InterPro" id="IPR023214">
    <property type="entry name" value="HAD_sf"/>
</dbReference>
<dbReference type="NCBIfam" id="TIGR00099">
    <property type="entry name" value="Cof-subfamily"/>
    <property type="match status" value="1"/>
</dbReference>
<dbReference type="Gene3D" id="3.40.50.1000">
    <property type="entry name" value="HAD superfamily/HAD-like"/>
    <property type="match status" value="1"/>
</dbReference>